<reference evidence="1" key="1">
    <citation type="submission" date="2021-01" db="EMBL/GenBank/DDBJ databases">
        <title>Metabolic potential, ecology and presence of endohyphal bacteria is reflected in genomic diversity of Mucoromycotina.</title>
        <authorList>
            <person name="Muszewska A."/>
            <person name="Okrasinska A."/>
            <person name="Steczkiewicz K."/>
            <person name="Drgas O."/>
            <person name="Orlowska M."/>
            <person name="Perlinska-Lenart U."/>
            <person name="Aleksandrzak-Piekarczyk T."/>
            <person name="Szatraj K."/>
            <person name="Zielenkiewicz U."/>
            <person name="Pilsyk S."/>
            <person name="Malc E."/>
            <person name="Mieczkowski P."/>
            <person name="Kruszewska J.S."/>
            <person name="Biernat P."/>
            <person name="Pawlowska J."/>
        </authorList>
    </citation>
    <scope>NUCLEOTIDE SEQUENCE</scope>
    <source>
        <strain evidence="1">WA0000018081</strain>
    </source>
</reference>
<dbReference type="AlphaFoldDB" id="A0A8H7VVW5"/>
<name>A0A8H7VVW5_9FUNG</name>
<dbReference type="EMBL" id="JAEPRE010000038">
    <property type="protein sequence ID" value="KAG2235160.1"/>
    <property type="molecule type" value="Genomic_DNA"/>
</dbReference>
<sequence>RGIDDDKKVLEETDADGNTQDMLKYVCSKNMSCDINFCRFHVSLKI</sequence>
<comment type="caution">
    <text evidence="1">The sequence shown here is derived from an EMBL/GenBank/DDBJ whole genome shotgun (WGS) entry which is preliminary data.</text>
</comment>
<gene>
    <name evidence="1" type="ORF">INT48_006541</name>
</gene>
<dbReference type="Proteomes" id="UP000613177">
    <property type="component" value="Unassembled WGS sequence"/>
</dbReference>
<organism evidence="1 2">
    <name type="scientific">Thamnidium elegans</name>
    <dbReference type="NCBI Taxonomy" id="101142"/>
    <lineage>
        <taxon>Eukaryota</taxon>
        <taxon>Fungi</taxon>
        <taxon>Fungi incertae sedis</taxon>
        <taxon>Mucoromycota</taxon>
        <taxon>Mucoromycotina</taxon>
        <taxon>Mucoromycetes</taxon>
        <taxon>Mucorales</taxon>
        <taxon>Mucorineae</taxon>
        <taxon>Mucoraceae</taxon>
        <taxon>Thamnidium</taxon>
    </lineage>
</organism>
<evidence type="ECO:0000313" key="1">
    <source>
        <dbReference type="EMBL" id="KAG2235160.1"/>
    </source>
</evidence>
<evidence type="ECO:0000313" key="2">
    <source>
        <dbReference type="Proteomes" id="UP000613177"/>
    </source>
</evidence>
<feature type="non-terminal residue" evidence="1">
    <location>
        <position position="1"/>
    </location>
</feature>
<protein>
    <submittedName>
        <fullName evidence="1">Uncharacterized protein</fullName>
    </submittedName>
</protein>
<keyword evidence="2" id="KW-1185">Reference proteome</keyword>
<proteinExistence type="predicted"/>
<accession>A0A8H7VVW5</accession>